<dbReference type="EnsemblMetazoa" id="MESCA011369-RA">
    <property type="protein sequence ID" value="MESCA011369-PA"/>
    <property type="gene ID" value="MESCA011369"/>
</dbReference>
<dbReference type="HOGENOM" id="CLU_797624_0_0_1"/>
<reference evidence="2" key="2">
    <citation type="submission" date="2015-06" db="UniProtKB">
        <authorList>
            <consortium name="EnsemblMetazoa"/>
        </authorList>
    </citation>
    <scope>IDENTIFICATION</scope>
</reference>
<accession>T1H4Z6</accession>
<feature type="compositionally biased region" description="Basic and acidic residues" evidence="1">
    <location>
        <begin position="267"/>
        <end position="280"/>
    </location>
</feature>
<feature type="compositionally biased region" description="Low complexity" evidence="1">
    <location>
        <begin position="196"/>
        <end position="208"/>
    </location>
</feature>
<dbReference type="AlphaFoldDB" id="T1H4Z6"/>
<name>T1H4Z6_MEGSC</name>
<feature type="compositionally biased region" description="Polar residues" evidence="1">
    <location>
        <begin position="83"/>
        <end position="101"/>
    </location>
</feature>
<evidence type="ECO:0000256" key="1">
    <source>
        <dbReference type="SAM" id="MobiDB-lite"/>
    </source>
</evidence>
<sequence length="348" mass="36994">MLSAVETFGPASAVVQHPYGQIHHIGHGHHPSMHNHPFGLNRSGGLFLPPPIPPQHSSTTSSLTASLTAAATTSTSLPIQISPAASNSFKESNTQLSLSSRHTNETPPQPQDTSMSTLVTTSTTTRSPTLSSPLSSSSSCSSSSSSSVSSASSSASLSSTSSASSSSTCSSTPTTPSSTTAVEFARPHPKQPRYSNGSNCNGNGNTNNDIISPSSQYSPRSANTGKYVCNNNNNISSINHNHNHSQSKYAVSEQTGPVNLVTSNNSHSEEEHHSSHSMKSEIDDSVVSLNGIYSQKLPFTVTMVSHLDIPHHRQRPIIRTFTQIDQFLMGNPQCIQHIHMEDLQSKIV</sequence>
<dbReference type="Proteomes" id="UP000015102">
    <property type="component" value="Unassembled WGS sequence"/>
</dbReference>
<evidence type="ECO:0000313" key="3">
    <source>
        <dbReference type="Proteomes" id="UP000015102"/>
    </source>
</evidence>
<feature type="compositionally biased region" description="Polar residues" evidence="1">
    <location>
        <begin position="209"/>
        <end position="224"/>
    </location>
</feature>
<feature type="compositionally biased region" description="Low complexity" evidence="1">
    <location>
        <begin position="113"/>
        <end position="181"/>
    </location>
</feature>
<feature type="region of interest" description="Disordered" evidence="1">
    <location>
        <begin position="82"/>
        <end position="228"/>
    </location>
</feature>
<feature type="region of interest" description="Disordered" evidence="1">
    <location>
        <begin position="258"/>
        <end position="280"/>
    </location>
</feature>
<dbReference type="EMBL" id="CAQQ02378945">
    <property type="status" value="NOT_ANNOTATED_CDS"/>
    <property type="molecule type" value="Genomic_DNA"/>
</dbReference>
<organism evidence="2 3">
    <name type="scientific">Megaselia scalaris</name>
    <name type="common">Humpbacked fly</name>
    <name type="synonym">Phora scalaris</name>
    <dbReference type="NCBI Taxonomy" id="36166"/>
    <lineage>
        <taxon>Eukaryota</taxon>
        <taxon>Metazoa</taxon>
        <taxon>Ecdysozoa</taxon>
        <taxon>Arthropoda</taxon>
        <taxon>Hexapoda</taxon>
        <taxon>Insecta</taxon>
        <taxon>Pterygota</taxon>
        <taxon>Neoptera</taxon>
        <taxon>Endopterygota</taxon>
        <taxon>Diptera</taxon>
        <taxon>Brachycera</taxon>
        <taxon>Muscomorpha</taxon>
        <taxon>Platypezoidea</taxon>
        <taxon>Phoridae</taxon>
        <taxon>Megaseliini</taxon>
        <taxon>Megaselia</taxon>
    </lineage>
</organism>
<evidence type="ECO:0000313" key="2">
    <source>
        <dbReference type="EnsemblMetazoa" id="MESCA011369-PA"/>
    </source>
</evidence>
<proteinExistence type="predicted"/>
<protein>
    <submittedName>
        <fullName evidence="2">Uncharacterized protein</fullName>
    </submittedName>
</protein>
<reference evidence="3" key="1">
    <citation type="submission" date="2013-02" db="EMBL/GenBank/DDBJ databases">
        <authorList>
            <person name="Hughes D."/>
        </authorList>
    </citation>
    <scope>NUCLEOTIDE SEQUENCE</scope>
    <source>
        <strain>Durham</strain>
        <strain evidence="3">NC isolate 2 -- Noor lab</strain>
    </source>
</reference>
<keyword evidence="3" id="KW-1185">Reference proteome</keyword>